<dbReference type="InterPro" id="IPR011852">
    <property type="entry name" value="TRAP_TAXI"/>
</dbReference>
<evidence type="ECO:0000313" key="3">
    <source>
        <dbReference type="Proteomes" id="UP000052023"/>
    </source>
</evidence>
<keyword evidence="1" id="KW-0812">Transmembrane</keyword>
<evidence type="ECO:0000313" key="2">
    <source>
        <dbReference type="EMBL" id="KRR18853.1"/>
    </source>
</evidence>
<evidence type="ECO:0000256" key="1">
    <source>
        <dbReference type="SAM" id="Phobius"/>
    </source>
</evidence>
<dbReference type="Gene3D" id="3.40.190.10">
    <property type="entry name" value="Periplasmic binding protein-like II"/>
    <property type="match status" value="2"/>
</dbReference>
<dbReference type="PANTHER" id="PTHR42941:SF1">
    <property type="entry name" value="SLL1037 PROTEIN"/>
    <property type="match status" value="1"/>
</dbReference>
<dbReference type="RefSeq" id="WP_057847039.1">
    <property type="nucleotide sequence ID" value="NZ_LLYA01000192.1"/>
</dbReference>
<keyword evidence="3" id="KW-1185">Reference proteome</keyword>
<protein>
    <submittedName>
        <fullName evidence="2">TRAP transporter</fullName>
    </submittedName>
</protein>
<name>A0A0R3MLM2_9BRAD</name>
<organism evidence="2 3">
    <name type="scientific">Bradyrhizobium retamae</name>
    <dbReference type="NCBI Taxonomy" id="1300035"/>
    <lineage>
        <taxon>Bacteria</taxon>
        <taxon>Pseudomonadati</taxon>
        <taxon>Pseudomonadota</taxon>
        <taxon>Alphaproteobacteria</taxon>
        <taxon>Hyphomicrobiales</taxon>
        <taxon>Nitrobacteraceae</taxon>
        <taxon>Bradyrhizobium</taxon>
    </lineage>
</organism>
<dbReference type="PANTHER" id="PTHR42941">
    <property type="entry name" value="SLL1037 PROTEIN"/>
    <property type="match status" value="1"/>
</dbReference>
<dbReference type="EMBL" id="LLYA01000192">
    <property type="protein sequence ID" value="KRR18853.1"/>
    <property type="molecule type" value="Genomic_DNA"/>
</dbReference>
<dbReference type="Proteomes" id="UP000052023">
    <property type="component" value="Unassembled WGS sequence"/>
</dbReference>
<dbReference type="AlphaFoldDB" id="A0A0R3MLM2"/>
<keyword evidence="1" id="KW-1133">Transmembrane helix</keyword>
<dbReference type="OrthoDB" id="252197at2"/>
<sequence length="465" mass="50397">MTDYNDNSVRSRRRRKRKSYALLILAAGLLAFGVAAGTLYYVLRPTMLRIAVGPAGSDDQKLVQLMAQTFAREGSSVRLALITTEGTTESIALFTDGKADLAVARGDLNLPTNAESVAILRNVVVLWAPSGLPAKGSKKQPTPKIKSLDELAGHRVGVIGRTQANVTLLRGILKESGINPDKVTISQFATNQLGEIAKDQSVDAFMAVGPLKSKITVDAIAATAAARGEPKFLPIDVADAIAKKNPIYESEEIPASIFGSSPQRPEDKVDTVAVNHLIIAPKSLSDTAVAAFARQLFTNRQQLARELPTASQIEKPDTEKDAALPAHAGAAAYIDGNERTFLEKYTDYIWFAVLILSGLGSAGAWFKHYWNRNERDQYTAHRDHLLELISRARKVETPEELAEMQAAADGMLREALDCYDDGTVEEGDLSVIALALEQFHHAVADRRAVLATSQADMPRMRAGQA</sequence>
<proteinExistence type="predicted"/>
<comment type="caution">
    <text evidence="2">The sequence shown here is derived from an EMBL/GenBank/DDBJ whole genome shotgun (WGS) entry which is preliminary data.</text>
</comment>
<accession>A0A0R3MLM2</accession>
<gene>
    <name evidence="2" type="ORF">CQ13_10505</name>
</gene>
<reference evidence="2 3" key="1">
    <citation type="submission" date="2014-03" db="EMBL/GenBank/DDBJ databases">
        <title>Bradyrhizobium valentinum sp. nov., isolated from effective nodules of Lupinus mariae-josephae, a lupine endemic of basic-lime soils in Eastern Spain.</title>
        <authorList>
            <person name="Duran D."/>
            <person name="Rey L."/>
            <person name="Navarro A."/>
            <person name="Busquets A."/>
            <person name="Imperial J."/>
            <person name="Ruiz-Argueso T."/>
        </authorList>
    </citation>
    <scope>NUCLEOTIDE SEQUENCE [LARGE SCALE GENOMIC DNA]</scope>
    <source>
        <strain evidence="2 3">Ro19</strain>
    </source>
</reference>
<dbReference type="SUPFAM" id="SSF53850">
    <property type="entry name" value="Periplasmic binding protein-like II"/>
    <property type="match status" value="1"/>
</dbReference>
<keyword evidence="1" id="KW-0472">Membrane</keyword>
<feature type="transmembrane region" description="Helical" evidence="1">
    <location>
        <begin position="348"/>
        <end position="366"/>
    </location>
</feature>
<feature type="transmembrane region" description="Helical" evidence="1">
    <location>
        <begin position="20"/>
        <end position="43"/>
    </location>
</feature>
<dbReference type="Pfam" id="PF16868">
    <property type="entry name" value="NMT1_3"/>
    <property type="match status" value="1"/>
</dbReference>